<keyword evidence="8" id="KW-0496">Mitochondrion</keyword>
<organism evidence="11">
    <name type="scientific">Physcomitrium patens</name>
    <name type="common">Spreading-leaved earth moss</name>
    <name type="synonym">Physcomitrella patens</name>
    <dbReference type="NCBI Taxonomy" id="3218"/>
    <lineage>
        <taxon>Eukaryota</taxon>
        <taxon>Viridiplantae</taxon>
        <taxon>Streptophyta</taxon>
        <taxon>Embryophyta</taxon>
        <taxon>Bryophyta</taxon>
        <taxon>Bryophytina</taxon>
        <taxon>Bryopsida</taxon>
        <taxon>Funariidae</taxon>
        <taxon>Funariales</taxon>
        <taxon>Funariaceae</taxon>
        <taxon>Physcomitrium</taxon>
    </lineage>
</organism>
<dbReference type="Gramene" id="Pp3c24_4090V3.1">
    <property type="protein sequence ID" value="Pp3c24_4090V3.1"/>
    <property type="gene ID" value="Pp3c24_4090"/>
</dbReference>
<dbReference type="EMBL" id="ABEU02000024">
    <property type="protein sequence ID" value="PNR28003.1"/>
    <property type="molecule type" value="Genomic_DNA"/>
</dbReference>
<keyword evidence="4" id="KW-0285">Flavoprotein</keyword>
<evidence type="ECO:0000313" key="11">
    <source>
        <dbReference type="EMBL" id="PNR28003.1"/>
    </source>
</evidence>
<dbReference type="InterPro" id="IPR006094">
    <property type="entry name" value="Oxid_FAD_bind_N"/>
</dbReference>
<dbReference type="Gene3D" id="1.10.45.10">
    <property type="entry name" value="Vanillyl-alcohol Oxidase, Chain A, domain 4"/>
    <property type="match status" value="1"/>
</dbReference>
<evidence type="ECO:0000256" key="6">
    <source>
        <dbReference type="ARBA" id="ARBA00022946"/>
    </source>
</evidence>
<dbReference type="EC" id="1.1.2.4" evidence="9"/>
<dbReference type="OMA" id="GQGFEWA"/>
<dbReference type="FunFam" id="1.10.45.10:FF:000001">
    <property type="entry name" value="D-lactate dehydrogenase mitochondrial"/>
    <property type="match status" value="1"/>
</dbReference>
<keyword evidence="13" id="KW-1185">Reference proteome</keyword>
<evidence type="ECO:0000256" key="9">
    <source>
        <dbReference type="ARBA" id="ARBA00038897"/>
    </source>
</evidence>
<reference evidence="12" key="3">
    <citation type="submission" date="2020-12" db="UniProtKB">
        <authorList>
            <consortium name="EnsemblPlants"/>
        </authorList>
    </citation>
    <scope>IDENTIFICATION</scope>
</reference>
<dbReference type="InterPro" id="IPR004113">
    <property type="entry name" value="FAD-bd_oxidored_4_C"/>
</dbReference>
<keyword evidence="5" id="KW-0274">FAD</keyword>
<evidence type="ECO:0000256" key="4">
    <source>
        <dbReference type="ARBA" id="ARBA00022630"/>
    </source>
</evidence>
<dbReference type="GO" id="GO:0008720">
    <property type="term" value="F:D-lactate dehydrogenase (NAD+) activity"/>
    <property type="evidence" value="ECO:0000318"/>
    <property type="project" value="GO_Central"/>
</dbReference>
<comment type="subcellular location">
    <subcellularLocation>
        <location evidence="2">Mitochondrion</location>
    </subcellularLocation>
</comment>
<dbReference type="InterPro" id="IPR016171">
    <property type="entry name" value="Vanillyl_alc_oxidase_C-sub2"/>
</dbReference>
<keyword evidence="7" id="KW-0560">Oxidoreductase</keyword>
<feature type="domain" description="FAD-binding PCMH-type" evidence="10">
    <location>
        <begin position="154"/>
        <end position="331"/>
    </location>
</feature>
<dbReference type="GeneID" id="112276757"/>
<dbReference type="GO" id="GO:0071949">
    <property type="term" value="F:FAD binding"/>
    <property type="evidence" value="ECO:0007669"/>
    <property type="project" value="InterPro"/>
</dbReference>
<sequence>MSHSRCASALIRRYLRKDFGLRSAVSGSRCLATLSVSERYERMTGSGSASEGVGWRARARAVGGVVALTGLMSLVQMHQAAVSRCESVQTQIQNPIAVETENPAPSKDESQSFCVGNVAPLLAELRAALDEDRVVVDEEDRKFHAKPWNTYHSVEAIPDIVVYPKSQEEVVAIIKACAKYKIPVTPYAGGTSLEGHTMTLNRGVSINMNSMKKVKELHLEDMDVIVEPGIGWIELNEYLKPYGLFFPLDPGPGATIGGMCATRCSGSMAVRYGTMRDNVLSMKAVVANGDVVKTAARARKSAAGYDLTRLLIGSEGTLGVITEVTLRLQKIPEATVVAMCNFKNVGDAAAVAIASMHSGIQVSRVELLDDVMMKAINMANDKNYPEKPTLMFELVGTEAYTQEQTARIQRIVEDHNGSDFVFADTPIEKEELWKIRKEAFWSTFVLRPDAEALVTDVCVPLSRLAECISATKDSLLASSLPSTLLAHAGDGNFHAIILFDPKNKEEVDEALKLSNDMVHASLSMEGTCTGEHGVGIGKMKYLEKELGPEALKMMGTIKTALDPSNLMNPGKIIPEKFCY</sequence>
<dbReference type="OrthoDB" id="5332616at2759"/>
<dbReference type="SUPFAM" id="SSF55103">
    <property type="entry name" value="FAD-linked oxidases, C-terminal domain"/>
    <property type="match status" value="1"/>
</dbReference>
<name>A0A2K1IFF1_PHYPA</name>
<evidence type="ECO:0000256" key="2">
    <source>
        <dbReference type="ARBA" id="ARBA00004173"/>
    </source>
</evidence>
<protein>
    <recommendedName>
        <fullName evidence="9">D-lactate dehydrogenase (cytochrome)</fullName>
        <ecNumber evidence="9">1.1.2.4</ecNumber>
    </recommendedName>
</protein>
<evidence type="ECO:0000256" key="7">
    <source>
        <dbReference type="ARBA" id="ARBA00023002"/>
    </source>
</evidence>
<dbReference type="InterPro" id="IPR016166">
    <property type="entry name" value="FAD-bd_PCMH"/>
</dbReference>
<dbReference type="EnsemblPlants" id="Pp3c24_4090V3.2">
    <property type="protein sequence ID" value="Pp3c24_4090V3.2"/>
    <property type="gene ID" value="Pp3c24_4090"/>
</dbReference>
<dbReference type="InterPro" id="IPR016169">
    <property type="entry name" value="FAD-bd_PCMH_sub2"/>
</dbReference>
<dbReference type="Pfam" id="PF01565">
    <property type="entry name" value="FAD_binding_4"/>
    <property type="match status" value="1"/>
</dbReference>
<dbReference type="Proteomes" id="UP000006727">
    <property type="component" value="Chromosome 24"/>
</dbReference>
<dbReference type="RefSeq" id="XP_024364182.1">
    <property type="nucleotide sequence ID" value="XM_024508414.2"/>
</dbReference>
<evidence type="ECO:0000256" key="5">
    <source>
        <dbReference type="ARBA" id="ARBA00022827"/>
    </source>
</evidence>
<dbReference type="SUPFAM" id="SSF56176">
    <property type="entry name" value="FAD-binding/transporter-associated domain-like"/>
    <property type="match status" value="1"/>
</dbReference>
<comment type="similarity">
    <text evidence="3">Belongs to the FAD-binding oxidoreductase/transferase type 4 family.</text>
</comment>
<dbReference type="GO" id="GO:0005739">
    <property type="term" value="C:mitochondrion"/>
    <property type="evidence" value="ECO:0000318"/>
    <property type="project" value="GO_Central"/>
</dbReference>
<dbReference type="KEGG" id="ppp:112276757"/>
<dbReference type="PaxDb" id="3218-PP1S18_85V6.1"/>
<gene>
    <name evidence="12" type="primary">LOC112276757</name>
    <name evidence="11" type="ORF">PHYPA_028595</name>
</gene>
<dbReference type="GO" id="GO:0004458">
    <property type="term" value="F:D-lactate dehydrogenase (cytochrome) activity"/>
    <property type="evidence" value="ECO:0000318"/>
    <property type="project" value="GO_Central"/>
</dbReference>
<comment type="cofactor">
    <cofactor evidence="1">
        <name>FAD</name>
        <dbReference type="ChEBI" id="CHEBI:57692"/>
    </cofactor>
</comment>
<dbReference type="AlphaFoldDB" id="A0A2K1IFF1"/>
<dbReference type="FunFam" id="3.30.70.2740:FF:000001">
    <property type="entry name" value="D-lactate dehydrogenase mitochondrial"/>
    <property type="match status" value="1"/>
</dbReference>
<evidence type="ECO:0000259" key="10">
    <source>
        <dbReference type="PROSITE" id="PS51387"/>
    </source>
</evidence>
<proteinExistence type="inferred from homology"/>
<dbReference type="PROSITE" id="PS51387">
    <property type="entry name" value="FAD_PCMH"/>
    <property type="match status" value="1"/>
</dbReference>
<dbReference type="GO" id="GO:0050660">
    <property type="term" value="F:flavin adenine dinucleotide binding"/>
    <property type="evidence" value="ECO:0000318"/>
    <property type="project" value="GO_Central"/>
</dbReference>
<dbReference type="EnsemblPlants" id="Pp3c24_4090V3.1">
    <property type="protein sequence ID" value="Pp3c24_4090V3.1"/>
    <property type="gene ID" value="Pp3c24_4090"/>
</dbReference>
<evidence type="ECO:0000313" key="13">
    <source>
        <dbReference type="Proteomes" id="UP000006727"/>
    </source>
</evidence>
<dbReference type="GO" id="GO:1903457">
    <property type="term" value="P:lactate catabolic process"/>
    <property type="evidence" value="ECO:0000318"/>
    <property type="project" value="GO_Central"/>
</dbReference>
<dbReference type="Gene3D" id="3.30.465.10">
    <property type="match status" value="1"/>
</dbReference>
<reference evidence="11 13" key="2">
    <citation type="journal article" date="2018" name="Plant J.">
        <title>The Physcomitrella patens chromosome-scale assembly reveals moss genome structure and evolution.</title>
        <authorList>
            <person name="Lang D."/>
            <person name="Ullrich K.K."/>
            <person name="Murat F."/>
            <person name="Fuchs J."/>
            <person name="Jenkins J."/>
            <person name="Haas F.B."/>
            <person name="Piednoel M."/>
            <person name="Gundlach H."/>
            <person name="Van Bel M."/>
            <person name="Meyberg R."/>
            <person name="Vives C."/>
            <person name="Morata J."/>
            <person name="Symeonidi A."/>
            <person name="Hiss M."/>
            <person name="Muchero W."/>
            <person name="Kamisugi Y."/>
            <person name="Saleh O."/>
            <person name="Blanc G."/>
            <person name="Decker E.L."/>
            <person name="van Gessel N."/>
            <person name="Grimwood J."/>
            <person name="Hayes R.D."/>
            <person name="Graham S.W."/>
            <person name="Gunter L.E."/>
            <person name="McDaniel S.F."/>
            <person name="Hoernstein S.N.W."/>
            <person name="Larsson A."/>
            <person name="Li F.W."/>
            <person name="Perroud P.F."/>
            <person name="Phillips J."/>
            <person name="Ranjan P."/>
            <person name="Rokshar D.S."/>
            <person name="Rothfels C.J."/>
            <person name="Schneider L."/>
            <person name="Shu S."/>
            <person name="Stevenson D.W."/>
            <person name="Thummler F."/>
            <person name="Tillich M."/>
            <person name="Villarreal Aguilar J.C."/>
            <person name="Widiez T."/>
            <person name="Wong G.K."/>
            <person name="Wymore A."/>
            <person name="Zhang Y."/>
            <person name="Zimmer A.D."/>
            <person name="Quatrano R.S."/>
            <person name="Mayer K.F.X."/>
            <person name="Goodstein D."/>
            <person name="Casacuberta J.M."/>
            <person name="Vandepoele K."/>
            <person name="Reski R."/>
            <person name="Cuming A.C."/>
            <person name="Tuskan G.A."/>
            <person name="Maumus F."/>
            <person name="Salse J."/>
            <person name="Schmutz J."/>
            <person name="Rensing S.A."/>
        </authorList>
    </citation>
    <scope>NUCLEOTIDE SEQUENCE [LARGE SCALE GENOMIC DNA]</scope>
    <source>
        <strain evidence="12 13">cv. Gransden 2004</strain>
    </source>
</reference>
<dbReference type="PANTHER" id="PTHR11748:SF111">
    <property type="entry name" value="D-LACTATE DEHYDROGENASE, MITOCHONDRIAL-RELATED"/>
    <property type="match status" value="1"/>
</dbReference>
<evidence type="ECO:0000256" key="8">
    <source>
        <dbReference type="ARBA" id="ARBA00023128"/>
    </source>
</evidence>
<dbReference type="FunFam" id="3.30.465.10:FF:000027">
    <property type="entry name" value="D-lactate dehydrogenase [cytochrome], mitochondrial"/>
    <property type="match status" value="1"/>
</dbReference>
<evidence type="ECO:0000256" key="3">
    <source>
        <dbReference type="ARBA" id="ARBA00008000"/>
    </source>
</evidence>
<evidence type="ECO:0000313" key="12">
    <source>
        <dbReference type="EnsemblPlants" id="Pp3c24_4090V3.1"/>
    </source>
</evidence>
<dbReference type="InterPro" id="IPR036318">
    <property type="entry name" value="FAD-bd_PCMH-like_sf"/>
</dbReference>
<reference evidence="11 13" key="1">
    <citation type="journal article" date="2008" name="Science">
        <title>The Physcomitrella genome reveals evolutionary insights into the conquest of land by plants.</title>
        <authorList>
            <person name="Rensing S."/>
            <person name="Lang D."/>
            <person name="Zimmer A."/>
            <person name="Terry A."/>
            <person name="Salamov A."/>
            <person name="Shapiro H."/>
            <person name="Nishiyama T."/>
            <person name="Perroud P.-F."/>
            <person name="Lindquist E."/>
            <person name="Kamisugi Y."/>
            <person name="Tanahashi T."/>
            <person name="Sakakibara K."/>
            <person name="Fujita T."/>
            <person name="Oishi K."/>
            <person name="Shin-I T."/>
            <person name="Kuroki Y."/>
            <person name="Toyoda A."/>
            <person name="Suzuki Y."/>
            <person name="Hashimoto A."/>
            <person name="Yamaguchi K."/>
            <person name="Sugano A."/>
            <person name="Kohara Y."/>
            <person name="Fujiyama A."/>
            <person name="Anterola A."/>
            <person name="Aoki S."/>
            <person name="Ashton N."/>
            <person name="Barbazuk W.B."/>
            <person name="Barker E."/>
            <person name="Bennetzen J."/>
            <person name="Bezanilla M."/>
            <person name="Blankenship R."/>
            <person name="Cho S.H."/>
            <person name="Dutcher S."/>
            <person name="Estelle M."/>
            <person name="Fawcett J.A."/>
            <person name="Gundlach H."/>
            <person name="Hanada K."/>
            <person name="Heyl A."/>
            <person name="Hicks K.A."/>
            <person name="Hugh J."/>
            <person name="Lohr M."/>
            <person name="Mayer K."/>
            <person name="Melkozernov A."/>
            <person name="Murata T."/>
            <person name="Nelson D."/>
            <person name="Pils B."/>
            <person name="Prigge M."/>
            <person name="Reiss B."/>
            <person name="Renner T."/>
            <person name="Rombauts S."/>
            <person name="Rushton P."/>
            <person name="Sanderfoot A."/>
            <person name="Schween G."/>
            <person name="Shiu S.-H."/>
            <person name="Stueber K."/>
            <person name="Theodoulou F.L."/>
            <person name="Tu H."/>
            <person name="Van de Peer Y."/>
            <person name="Verrier P.J."/>
            <person name="Waters E."/>
            <person name="Wood A."/>
            <person name="Yang L."/>
            <person name="Cove D."/>
            <person name="Cuming A."/>
            <person name="Hasebe M."/>
            <person name="Lucas S."/>
            <person name="Mishler D.B."/>
            <person name="Reski R."/>
            <person name="Grigoriev I."/>
            <person name="Quatrano R.S."/>
            <person name="Boore J.L."/>
        </authorList>
    </citation>
    <scope>NUCLEOTIDE SEQUENCE [LARGE SCALE GENOMIC DNA]</scope>
    <source>
        <strain evidence="12 13">cv. Gransden 2004</strain>
    </source>
</reference>
<dbReference type="Gramene" id="Pp3c24_4090V3.2">
    <property type="protein sequence ID" value="Pp3c24_4090V3.2"/>
    <property type="gene ID" value="Pp3c24_4090"/>
</dbReference>
<dbReference type="Gene3D" id="3.30.70.2740">
    <property type="match status" value="1"/>
</dbReference>
<keyword evidence="6" id="KW-0809">Transit peptide</keyword>
<evidence type="ECO:0000256" key="1">
    <source>
        <dbReference type="ARBA" id="ARBA00001974"/>
    </source>
</evidence>
<dbReference type="InterPro" id="IPR016164">
    <property type="entry name" value="FAD-linked_Oxase-like_C"/>
</dbReference>
<dbReference type="STRING" id="3218.A0A2K1IFF1"/>
<dbReference type="Pfam" id="PF02913">
    <property type="entry name" value="FAD-oxidase_C"/>
    <property type="match status" value="1"/>
</dbReference>
<dbReference type="FunCoup" id="A0A2K1IFF1">
    <property type="interactions" value="1492"/>
</dbReference>
<dbReference type="PANTHER" id="PTHR11748">
    <property type="entry name" value="D-LACTATE DEHYDROGENASE"/>
    <property type="match status" value="1"/>
</dbReference>
<accession>A0A2K1IFF1</accession>